<proteinExistence type="predicted"/>
<name>A0ACA9PZP3_9GLOM</name>
<comment type="caution">
    <text evidence="1">The sequence shown here is derived from an EMBL/GenBank/DDBJ whole genome shotgun (WGS) entry which is preliminary data.</text>
</comment>
<keyword evidence="2" id="KW-1185">Reference proteome</keyword>
<reference evidence="1" key="1">
    <citation type="submission" date="2021-06" db="EMBL/GenBank/DDBJ databases">
        <authorList>
            <person name="Kallberg Y."/>
            <person name="Tangrot J."/>
            <person name="Rosling A."/>
        </authorList>
    </citation>
    <scope>NUCLEOTIDE SEQUENCE</scope>
    <source>
        <strain evidence="1">MA461A</strain>
    </source>
</reference>
<feature type="non-terminal residue" evidence="1">
    <location>
        <position position="1"/>
    </location>
</feature>
<dbReference type="Proteomes" id="UP000789920">
    <property type="component" value="Unassembled WGS sequence"/>
</dbReference>
<evidence type="ECO:0000313" key="1">
    <source>
        <dbReference type="EMBL" id="CAG8731551.1"/>
    </source>
</evidence>
<dbReference type="EMBL" id="CAJVQC010025943">
    <property type="protein sequence ID" value="CAG8731551.1"/>
    <property type="molecule type" value="Genomic_DNA"/>
</dbReference>
<sequence>VWCNPAFATSMSRSEQSERIYVADVMMPLLRATLENFPNSNLCLKDSQNWEETRCYSIGEVWKEDDDVVKLWREALDRISYVSTSYRPAHNQFGIVGIKLLERDTTNNRYTIVHETSNMLIINLRRALEQANTNLSRNIQPSPTISSLCREEQKKTRAKKISDMNHPLHKGGSPGG</sequence>
<protein>
    <submittedName>
        <fullName evidence="1">11950_t:CDS:1</fullName>
    </submittedName>
</protein>
<organism evidence="1 2">
    <name type="scientific">Racocetra persica</name>
    <dbReference type="NCBI Taxonomy" id="160502"/>
    <lineage>
        <taxon>Eukaryota</taxon>
        <taxon>Fungi</taxon>
        <taxon>Fungi incertae sedis</taxon>
        <taxon>Mucoromycota</taxon>
        <taxon>Glomeromycotina</taxon>
        <taxon>Glomeromycetes</taxon>
        <taxon>Diversisporales</taxon>
        <taxon>Gigasporaceae</taxon>
        <taxon>Racocetra</taxon>
    </lineage>
</organism>
<gene>
    <name evidence="1" type="ORF">RPERSI_LOCUS12211</name>
</gene>
<accession>A0ACA9PZP3</accession>
<evidence type="ECO:0000313" key="2">
    <source>
        <dbReference type="Proteomes" id="UP000789920"/>
    </source>
</evidence>